<dbReference type="AlphaFoldDB" id="A0A1H7CWS0"/>
<evidence type="ECO:0000313" key="6">
    <source>
        <dbReference type="EMBL" id="SEJ93634.1"/>
    </source>
</evidence>
<feature type="domain" description="ABC transporter" evidence="5">
    <location>
        <begin position="2"/>
        <end position="229"/>
    </location>
</feature>
<name>A0A1H7CWS0_9FIRM</name>
<proteinExistence type="inferred from homology"/>
<dbReference type="Gene3D" id="3.40.50.300">
    <property type="entry name" value="P-loop containing nucleotide triphosphate hydrolases"/>
    <property type="match status" value="1"/>
</dbReference>
<dbReference type="SUPFAM" id="SSF52540">
    <property type="entry name" value="P-loop containing nucleoside triphosphate hydrolases"/>
    <property type="match status" value="1"/>
</dbReference>
<protein>
    <submittedName>
        <fullName evidence="6">ABC-type multidrug transport system, ATPase component</fullName>
    </submittedName>
</protein>
<sequence length="291" mass="33075">MLEIEAITKYFAKELVLDRVSTCLPRGLHVLTGPNGAGKTTLLRILAGILPMTSGHIELNGIGQAEDSQFRTHIGYVPQSFGVYPEMTPDKFLLYFADLKGFSRSAARIRVAEVMELVRIQSFRKEKLGIWTKGMRQKIGIAQALLNDPALLLMDEPLSGLDTEDRSYFYELFSYLAKKRIVILSSHIVTELDPFVDRIMLLYERKLQFDGIASEMIQLVSGKVWSASVTEAEWNRKKNNFPVSRFKFHNGMYEVRLLCESRPDLKRVFSVQAGLEDAYINFIAKHGDFGK</sequence>
<dbReference type="InterPro" id="IPR003439">
    <property type="entry name" value="ABC_transporter-like_ATP-bd"/>
</dbReference>
<dbReference type="RefSeq" id="WP_091835395.1">
    <property type="nucleotide sequence ID" value="NZ_FNZK01000026.1"/>
</dbReference>
<dbReference type="Proteomes" id="UP000199662">
    <property type="component" value="Unassembled WGS sequence"/>
</dbReference>
<dbReference type="EMBL" id="FNZK01000026">
    <property type="protein sequence ID" value="SEJ93634.1"/>
    <property type="molecule type" value="Genomic_DNA"/>
</dbReference>
<evidence type="ECO:0000313" key="7">
    <source>
        <dbReference type="Proteomes" id="UP000199662"/>
    </source>
</evidence>
<comment type="similarity">
    <text evidence="1">Belongs to the ABC transporter superfamily.</text>
</comment>
<dbReference type="PRINTS" id="PR01868">
    <property type="entry name" value="ABCEFAMILY"/>
</dbReference>
<dbReference type="PANTHER" id="PTHR43335">
    <property type="entry name" value="ABC TRANSPORTER, ATP-BINDING PROTEIN"/>
    <property type="match status" value="1"/>
</dbReference>
<dbReference type="SMART" id="SM00382">
    <property type="entry name" value="AAA"/>
    <property type="match status" value="1"/>
</dbReference>
<evidence type="ECO:0000256" key="4">
    <source>
        <dbReference type="ARBA" id="ARBA00022840"/>
    </source>
</evidence>
<dbReference type="GO" id="GO:0005524">
    <property type="term" value="F:ATP binding"/>
    <property type="evidence" value="ECO:0007669"/>
    <property type="project" value="UniProtKB-KW"/>
</dbReference>
<reference evidence="6 7" key="1">
    <citation type="submission" date="2016-10" db="EMBL/GenBank/DDBJ databases">
        <authorList>
            <person name="de Groot N.N."/>
        </authorList>
    </citation>
    <scope>NUCLEOTIDE SEQUENCE [LARGE SCALE GENOMIC DNA]</scope>
    <source>
        <strain evidence="6 7">DSM 2179</strain>
    </source>
</reference>
<dbReference type="PANTHER" id="PTHR43335:SF2">
    <property type="entry name" value="ABC TRANSPORTER, ATP-BINDING PROTEIN"/>
    <property type="match status" value="1"/>
</dbReference>
<keyword evidence="3" id="KW-0547">Nucleotide-binding</keyword>
<organism evidence="6 7">
    <name type="scientific">Propionispira arboris</name>
    <dbReference type="NCBI Taxonomy" id="84035"/>
    <lineage>
        <taxon>Bacteria</taxon>
        <taxon>Bacillati</taxon>
        <taxon>Bacillota</taxon>
        <taxon>Negativicutes</taxon>
        <taxon>Selenomonadales</taxon>
        <taxon>Selenomonadaceae</taxon>
        <taxon>Propionispira</taxon>
    </lineage>
</organism>
<evidence type="ECO:0000256" key="1">
    <source>
        <dbReference type="ARBA" id="ARBA00005417"/>
    </source>
</evidence>
<dbReference type="PROSITE" id="PS50893">
    <property type="entry name" value="ABC_TRANSPORTER_2"/>
    <property type="match status" value="1"/>
</dbReference>
<dbReference type="Pfam" id="PF00005">
    <property type="entry name" value="ABC_tran"/>
    <property type="match status" value="1"/>
</dbReference>
<gene>
    <name evidence="6" type="ORF">SAMN05660742_12621</name>
</gene>
<keyword evidence="2" id="KW-0813">Transport</keyword>
<evidence type="ECO:0000256" key="3">
    <source>
        <dbReference type="ARBA" id="ARBA00022741"/>
    </source>
</evidence>
<dbReference type="STRING" id="84035.SAMN05660742_12621"/>
<dbReference type="InterPro" id="IPR013283">
    <property type="entry name" value="RLI1"/>
</dbReference>
<dbReference type="InterPro" id="IPR003593">
    <property type="entry name" value="AAA+_ATPase"/>
</dbReference>
<keyword evidence="7" id="KW-1185">Reference proteome</keyword>
<keyword evidence="4" id="KW-0067">ATP-binding</keyword>
<accession>A0A1H7CWS0</accession>
<dbReference type="GO" id="GO:0016887">
    <property type="term" value="F:ATP hydrolysis activity"/>
    <property type="evidence" value="ECO:0007669"/>
    <property type="project" value="InterPro"/>
</dbReference>
<dbReference type="InterPro" id="IPR027417">
    <property type="entry name" value="P-loop_NTPase"/>
</dbReference>
<evidence type="ECO:0000259" key="5">
    <source>
        <dbReference type="PROSITE" id="PS50893"/>
    </source>
</evidence>
<evidence type="ECO:0000256" key="2">
    <source>
        <dbReference type="ARBA" id="ARBA00022448"/>
    </source>
</evidence>